<evidence type="ECO:0000256" key="2">
    <source>
        <dbReference type="SAM" id="Phobius"/>
    </source>
</evidence>
<feature type="compositionally biased region" description="Polar residues" evidence="1">
    <location>
        <begin position="106"/>
        <end position="116"/>
    </location>
</feature>
<feature type="region of interest" description="Disordered" evidence="1">
    <location>
        <begin position="106"/>
        <end position="146"/>
    </location>
</feature>
<evidence type="ECO:0000313" key="3">
    <source>
        <dbReference type="EMBL" id="BDT62025.1"/>
    </source>
</evidence>
<proteinExistence type="predicted"/>
<keyword evidence="2" id="KW-0812">Transmembrane</keyword>
<name>A0A9C7BPQ2_9VIRU</name>
<feature type="compositionally biased region" description="Basic and acidic residues" evidence="1">
    <location>
        <begin position="136"/>
        <end position="146"/>
    </location>
</feature>
<organism evidence="3">
    <name type="scientific">Penaeus monodon majanivirus B</name>
    <dbReference type="NCBI Taxonomy" id="2984272"/>
    <lineage>
        <taxon>Viruses</taxon>
        <taxon>Viruses incertae sedis</taxon>
        <taxon>Naldaviricetes</taxon>
        <taxon>Nimaviridae</taxon>
    </lineage>
</organism>
<evidence type="ECO:0000256" key="1">
    <source>
        <dbReference type="SAM" id="MobiDB-lite"/>
    </source>
</evidence>
<protein>
    <submittedName>
        <fullName evidence="3">Uncharacterized protein</fullName>
    </submittedName>
</protein>
<sequence length="146" mass="16523">MYDDIIRLFIIGLAIVNYKAINPNIVRYQIIRDTTLAADQIILRMEYGYDGLYYFPRIIQMILQRSGLNLTPAVCWSLACGILSIGFIMTILSYKASSQKKETRMWSNNDFSSPSLNGEKVTDTDKSLPPTYDDVVDTHGSGDLKI</sequence>
<accession>A0A9C7BPQ2</accession>
<dbReference type="EMBL" id="LC738871">
    <property type="protein sequence ID" value="BDT62025.1"/>
    <property type="molecule type" value="Genomic_DNA"/>
</dbReference>
<keyword evidence="2" id="KW-0472">Membrane</keyword>
<feature type="transmembrane region" description="Helical" evidence="2">
    <location>
        <begin position="70"/>
        <end position="94"/>
    </location>
</feature>
<keyword evidence="2" id="KW-1133">Transmembrane helix</keyword>
<reference evidence="3" key="1">
    <citation type="submission" date="2022-10" db="EMBL/GenBank/DDBJ databases">
        <title>Genome sequences of endogenous nimaviruses in decapod crustaceans.</title>
        <authorList>
            <person name="Kawato S."/>
            <person name="Nozaki R."/>
            <person name="Kondo H."/>
            <person name="Hirono I."/>
        </authorList>
    </citation>
    <scope>NUCLEOTIDE SEQUENCE</scope>
    <source>
        <strain evidence="3">Mikawa2016</strain>
    </source>
</reference>